<comment type="catalytic activity">
    <reaction evidence="6">
        <text>Successive hydrolysis of beta-D-glucose units from the non-reducing ends of (1-&gt;3)-beta-D-glucans, releasing alpha-glucose.</text>
        <dbReference type="EC" id="3.2.1.58"/>
    </reaction>
</comment>
<evidence type="ECO:0000256" key="3">
    <source>
        <dbReference type="ARBA" id="ARBA00023180"/>
    </source>
</evidence>
<dbReference type="SUPFAM" id="SSF51445">
    <property type="entry name" value="(Trans)glycosidases"/>
    <property type="match status" value="1"/>
</dbReference>
<dbReference type="PANTHER" id="PTHR31297">
    <property type="entry name" value="GLUCAN ENDO-1,6-BETA-GLUCOSIDASE B"/>
    <property type="match status" value="1"/>
</dbReference>
<evidence type="ECO:0000256" key="8">
    <source>
        <dbReference type="SAM" id="MobiDB-lite"/>
    </source>
</evidence>
<feature type="non-terminal residue" evidence="10">
    <location>
        <position position="568"/>
    </location>
</feature>
<keyword evidence="9" id="KW-0472">Membrane</keyword>
<dbReference type="AlphaFoldDB" id="A0A4S4L9K3"/>
<feature type="compositionally biased region" description="Low complexity" evidence="8">
    <location>
        <begin position="197"/>
        <end position="206"/>
    </location>
</feature>
<reference evidence="10 11" key="1">
    <citation type="submission" date="2019-02" db="EMBL/GenBank/DDBJ databases">
        <title>Genome sequencing of the rare red list fungi Bondarzewia mesenterica.</title>
        <authorList>
            <person name="Buettner E."/>
            <person name="Kellner H."/>
        </authorList>
    </citation>
    <scope>NUCLEOTIDE SEQUENCE [LARGE SCALE GENOMIC DNA]</scope>
    <source>
        <strain evidence="10 11">DSM 108281</strain>
    </source>
</reference>
<dbReference type="EC" id="3.2.1.58" evidence="7"/>
<evidence type="ECO:0000256" key="7">
    <source>
        <dbReference type="ARBA" id="ARBA00038929"/>
    </source>
</evidence>
<protein>
    <recommendedName>
        <fullName evidence="7">glucan 1,3-beta-glucosidase</fullName>
        <ecNumber evidence="7">3.2.1.58</ecNumber>
    </recommendedName>
</protein>
<dbReference type="GO" id="GO:0071555">
    <property type="term" value="P:cell wall organization"/>
    <property type="evidence" value="ECO:0007669"/>
    <property type="project" value="UniProtKB-KW"/>
</dbReference>
<keyword evidence="4" id="KW-0326">Glycosidase</keyword>
<name>A0A4S4L9K3_9AGAM</name>
<feature type="region of interest" description="Disordered" evidence="8">
    <location>
        <begin position="70"/>
        <end position="144"/>
    </location>
</feature>
<dbReference type="Proteomes" id="UP000310158">
    <property type="component" value="Unassembled WGS sequence"/>
</dbReference>
<evidence type="ECO:0000256" key="2">
    <source>
        <dbReference type="ARBA" id="ARBA00022801"/>
    </source>
</evidence>
<evidence type="ECO:0000256" key="5">
    <source>
        <dbReference type="ARBA" id="ARBA00023316"/>
    </source>
</evidence>
<keyword evidence="9" id="KW-1133">Transmembrane helix</keyword>
<evidence type="ECO:0000256" key="6">
    <source>
        <dbReference type="ARBA" id="ARBA00036824"/>
    </source>
</evidence>
<dbReference type="GO" id="GO:0009251">
    <property type="term" value="P:glucan catabolic process"/>
    <property type="evidence" value="ECO:0007669"/>
    <property type="project" value="TreeGrafter"/>
</dbReference>
<organism evidence="10 11">
    <name type="scientific">Bondarzewia mesenterica</name>
    <dbReference type="NCBI Taxonomy" id="1095465"/>
    <lineage>
        <taxon>Eukaryota</taxon>
        <taxon>Fungi</taxon>
        <taxon>Dikarya</taxon>
        <taxon>Basidiomycota</taxon>
        <taxon>Agaricomycotina</taxon>
        <taxon>Agaricomycetes</taxon>
        <taxon>Russulales</taxon>
        <taxon>Bondarzewiaceae</taxon>
        <taxon>Bondarzewia</taxon>
    </lineage>
</organism>
<keyword evidence="2" id="KW-0378">Hydrolase</keyword>
<keyword evidence="11" id="KW-1185">Reference proteome</keyword>
<gene>
    <name evidence="10" type="ORF">EW146_g9096</name>
</gene>
<dbReference type="OrthoDB" id="62120at2759"/>
<dbReference type="InterPro" id="IPR017853">
    <property type="entry name" value="GH"/>
</dbReference>
<sequence length="568" mass="62857">MWDDEWFKLKFKFEQSRSTVELALVQLAHRLLRSLYPPPPSIRLNTSSSVPTNMADRPLSEVPTEYATPLHAPFHLPNDDTDIPPYLQPGPSLSTFQRERDSYANNNTPRDSYAPANDLTSPDNSTPFLSDLERPSENNSLSLGIKKAEPTTVLVSSGRTPLYKRPLFWLAAAIALVALVLAIVLPVYFVVVKPHHSSSNNVDTSSGSGGGGTVGGGTGNPASPKGATSGGDGSTVVMSNGQTFTYRNQFGGYWVYDPQDPFNTNARPNAWTPPLNTSWTWGADRVYGVNLGGLFVLEPFISPALYQKYPGAVDEWTLSELMAADNSTGGGLQAQLEAHYDTFIVRGLNCLDMICFFADFSLRQSIETWDGEPFLPKVCWKYILRVFEWARKYGLRIYLDLHTVPGSQNGYNHSGKLGQVNFMNGIMGIANAQRTLDYIRFITEFIAQPEYRDVIPIFGIVNEALVSTIGQDEMTTFYYQAHEMIRNNITGVGAGHGPYIAIHDGFIGVSKWADFLPGSDRIILDTHPYLRSMDSLTIRRLWMTTGRASLVVFGPSRRAVRGGRVSTL</sequence>
<evidence type="ECO:0000313" key="11">
    <source>
        <dbReference type="Proteomes" id="UP000310158"/>
    </source>
</evidence>
<feature type="compositionally biased region" description="Gly residues" evidence="8">
    <location>
        <begin position="207"/>
        <end position="219"/>
    </location>
</feature>
<dbReference type="GO" id="GO:0004338">
    <property type="term" value="F:glucan exo-1,3-beta-glucosidase activity"/>
    <property type="evidence" value="ECO:0007669"/>
    <property type="project" value="UniProtKB-EC"/>
</dbReference>
<keyword evidence="5" id="KW-0961">Cell wall biogenesis/degradation</keyword>
<accession>A0A4S4L9K3</accession>
<keyword evidence="3" id="KW-0325">Glycoprotein</keyword>
<dbReference type="GO" id="GO:0005576">
    <property type="term" value="C:extracellular region"/>
    <property type="evidence" value="ECO:0007669"/>
    <property type="project" value="TreeGrafter"/>
</dbReference>
<feature type="region of interest" description="Disordered" evidence="8">
    <location>
        <begin position="197"/>
        <end position="234"/>
    </location>
</feature>
<proteinExistence type="inferred from homology"/>
<dbReference type="InterPro" id="IPR050386">
    <property type="entry name" value="Glycosyl_hydrolase_5"/>
</dbReference>
<evidence type="ECO:0000256" key="9">
    <source>
        <dbReference type="SAM" id="Phobius"/>
    </source>
</evidence>
<feature type="transmembrane region" description="Helical" evidence="9">
    <location>
        <begin position="167"/>
        <end position="191"/>
    </location>
</feature>
<dbReference type="GO" id="GO:0009986">
    <property type="term" value="C:cell surface"/>
    <property type="evidence" value="ECO:0007669"/>
    <property type="project" value="TreeGrafter"/>
</dbReference>
<comment type="similarity">
    <text evidence="1">Belongs to the glycosyl hydrolase 5 (cellulase A) family.</text>
</comment>
<dbReference type="EMBL" id="SGPL01000723">
    <property type="protein sequence ID" value="THH08135.1"/>
    <property type="molecule type" value="Genomic_DNA"/>
</dbReference>
<evidence type="ECO:0000256" key="1">
    <source>
        <dbReference type="ARBA" id="ARBA00005641"/>
    </source>
</evidence>
<feature type="compositionally biased region" description="Polar residues" evidence="8">
    <location>
        <begin position="118"/>
        <end position="128"/>
    </location>
</feature>
<dbReference type="Gene3D" id="3.20.20.80">
    <property type="entry name" value="Glycosidases"/>
    <property type="match status" value="1"/>
</dbReference>
<evidence type="ECO:0000313" key="10">
    <source>
        <dbReference type="EMBL" id="THH08135.1"/>
    </source>
</evidence>
<evidence type="ECO:0000256" key="4">
    <source>
        <dbReference type="ARBA" id="ARBA00023295"/>
    </source>
</evidence>
<keyword evidence="9" id="KW-0812">Transmembrane</keyword>
<dbReference type="PANTHER" id="PTHR31297:SF34">
    <property type="entry name" value="GLUCAN 1,3-BETA-GLUCOSIDASE 2"/>
    <property type="match status" value="1"/>
</dbReference>
<comment type="caution">
    <text evidence="10">The sequence shown here is derived from an EMBL/GenBank/DDBJ whole genome shotgun (WGS) entry which is preliminary data.</text>
</comment>